<name>A0A822ZDW1_NELNU</name>
<comment type="caution">
    <text evidence="1">The sequence shown here is derived from an EMBL/GenBank/DDBJ whole genome shotgun (WGS) entry which is preliminary data.</text>
</comment>
<accession>A0A822ZDW1</accession>
<evidence type="ECO:0000313" key="1">
    <source>
        <dbReference type="EMBL" id="DAD42690.1"/>
    </source>
</evidence>
<evidence type="ECO:0000313" key="2">
    <source>
        <dbReference type="Proteomes" id="UP000607653"/>
    </source>
</evidence>
<organism evidence="1 2">
    <name type="scientific">Nelumbo nucifera</name>
    <name type="common">Sacred lotus</name>
    <dbReference type="NCBI Taxonomy" id="4432"/>
    <lineage>
        <taxon>Eukaryota</taxon>
        <taxon>Viridiplantae</taxon>
        <taxon>Streptophyta</taxon>
        <taxon>Embryophyta</taxon>
        <taxon>Tracheophyta</taxon>
        <taxon>Spermatophyta</taxon>
        <taxon>Magnoliopsida</taxon>
        <taxon>Proteales</taxon>
        <taxon>Nelumbonaceae</taxon>
        <taxon>Nelumbo</taxon>
    </lineage>
</organism>
<dbReference type="Proteomes" id="UP000607653">
    <property type="component" value="Unassembled WGS sequence"/>
</dbReference>
<keyword evidence="2" id="KW-1185">Reference proteome</keyword>
<protein>
    <submittedName>
        <fullName evidence="1">Uncharacterized protein</fullName>
    </submittedName>
</protein>
<dbReference type="AlphaFoldDB" id="A0A822ZDW1"/>
<sequence length="172" mass="19331">MYELEHVGHEFCGDGKVTGFPSLETLKLEDMKILKEWHGIGVGQFPCLSELMIINCPQMTTLPKFPSLHRLVSDECNERILNSFPYFTSLSLKISNFRKLKSLPEGLLHPLGALKELKSIIGSLLPSHDIAGCGYTRAHISPSFGNFVLCQNHVFDRSTAFNTKTLFCPSMW</sequence>
<gene>
    <name evidence="1" type="ORF">HUJ06_000920</name>
</gene>
<proteinExistence type="predicted"/>
<dbReference type="EMBL" id="DUZY01000006">
    <property type="protein sequence ID" value="DAD42690.1"/>
    <property type="molecule type" value="Genomic_DNA"/>
</dbReference>
<dbReference type="Gene3D" id="3.80.10.10">
    <property type="entry name" value="Ribonuclease Inhibitor"/>
    <property type="match status" value="1"/>
</dbReference>
<dbReference type="InterPro" id="IPR032675">
    <property type="entry name" value="LRR_dom_sf"/>
</dbReference>
<reference evidence="1 2" key="1">
    <citation type="journal article" date="2020" name="Mol. Biol. Evol.">
        <title>Distinct Expression and Methylation Patterns for Genes with Different Fates following a Single Whole-Genome Duplication in Flowering Plants.</title>
        <authorList>
            <person name="Shi T."/>
            <person name="Rahmani R.S."/>
            <person name="Gugger P.F."/>
            <person name="Wang M."/>
            <person name="Li H."/>
            <person name="Zhang Y."/>
            <person name="Li Z."/>
            <person name="Wang Q."/>
            <person name="Van de Peer Y."/>
            <person name="Marchal K."/>
            <person name="Chen J."/>
        </authorList>
    </citation>
    <scope>NUCLEOTIDE SEQUENCE [LARGE SCALE GENOMIC DNA]</scope>
    <source>
        <tissue evidence="1">Leaf</tissue>
    </source>
</reference>
<dbReference type="SUPFAM" id="SSF52047">
    <property type="entry name" value="RNI-like"/>
    <property type="match status" value="1"/>
</dbReference>